<sequence length="290" mass="32038">MKGLDKLSGRGFSCRMYVLGPNKDRHMVHPQTVYSTDDFVGCPEEMQSIPSKGIVSFFMEIPDGNQHLEISFSSMGDGQREYKVPLWQAYELAMRISVEGVNPITCLPSTNRLEQYVVNCPRCGSCMSANNFCSKCGIWIPPQNYLSTRGSNISEMACVGFYTDDGFRRFKFTSEERGIATQIMGSDAQSGVIDVSFYRSLEPKKAHIVYREGDSGEVMRDSRRRAVGAGTKIEGAVAPDQGDVRDFEATPAVTLRLHLLSPEEMSRVLRSGASVKRAGALAGLMLADED</sequence>
<proteinExistence type="predicted"/>
<evidence type="ECO:0000313" key="1">
    <source>
        <dbReference type="EMBL" id="KKR86214.1"/>
    </source>
</evidence>
<dbReference type="AlphaFoldDB" id="A0A0G0UB68"/>
<dbReference type="Proteomes" id="UP000034616">
    <property type="component" value="Unassembled WGS sequence"/>
</dbReference>
<evidence type="ECO:0000313" key="2">
    <source>
        <dbReference type="Proteomes" id="UP000034616"/>
    </source>
</evidence>
<dbReference type="EMBL" id="LCAH01000017">
    <property type="protein sequence ID" value="KKR86214.1"/>
    <property type="molecule type" value="Genomic_DNA"/>
</dbReference>
<protein>
    <submittedName>
        <fullName evidence="1">Uncharacterized protein</fullName>
    </submittedName>
</protein>
<name>A0A0G0UB68_9BACT</name>
<reference evidence="1 2" key="1">
    <citation type="journal article" date="2015" name="Nature">
        <title>rRNA introns, odd ribosomes, and small enigmatic genomes across a large radiation of phyla.</title>
        <authorList>
            <person name="Brown C.T."/>
            <person name="Hug L.A."/>
            <person name="Thomas B.C."/>
            <person name="Sharon I."/>
            <person name="Castelle C.J."/>
            <person name="Singh A."/>
            <person name="Wilkins M.J."/>
            <person name="Williams K.H."/>
            <person name="Banfield J.F."/>
        </authorList>
    </citation>
    <scope>NUCLEOTIDE SEQUENCE [LARGE SCALE GENOMIC DNA]</scope>
</reference>
<gene>
    <name evidence="1" type="ORF">UU35_C0017G0010</name>
</gene>
<accession>A0A0G0UB68</accession>
<comment type="caution">
    <text evidence="1">The sequence shown here is derived from an EMBL/GenBank/DDBJ whole genome shotgun (WGS) entry which is preliminary data.</text>
</comment>
<organism evidence="1 2">
    <name type="scientific">Candidatus Uhrbacteria bacterium GW2011_GWC2_41_11</name>
    <dbReference type="NCBI Taxonomy" id="1618985"/>
    <lineage>
        <taxon>Bacteria</taxon>
        <taxon>Candidatus Uhriibacteriota</taxon>
    </lineage>
</organism>